<comment type="subcellular location">
    <subcellularLocation>
        <location evidence="1">Membrane</location>
        <topology evidence="1">Single-pass type I membrane protein</topology>
    </subcellularLocation>
</comment>
<dbReference type="Pfam" id="PF00069">
    <property type="entry name" value="Pkinase"/>
    <property type="match status" value="1"/>
</dbReference>
<evidence type="ECO:0000256" key="11">
    <source>
        <dbReference type="ARBA" id="ARBA00023180"/>
    </source>
</evidence>
<keyword evidence="10" id="KW-0472">Membrane</keyword>
<evidence type="ECO:0000256" key="8">
    <source>
        <dbReference type="ARBA" id="ARBA00022840"/>
    </source>
</evidence>
<dbReference type="GO" id="GO:0016020">
    <property type="term" value="C:membrane"/>
    <property type="evidence" value="ECO:0007669"/>
    <property type="project" value="UniProtKB-SubCell"/>
</dbReference>
<dbReference type="PROSITE" id="PS00107">
    <property type="entry name" value="PROTEIN_KINASE_ATP"/>
    <property type="match status" value="1"/>
</dbReference>
<dbReference type="Proteomes" id="UP000652761">
    <property type="component" value="Unassembled WGS sequence"/>
</dbReference>
<dbReference type="InterPro" id="IPR008271">
    <property type="entry name" value="Ser/Thr_kinase_AS"/>
</dbReference>
<keyword evidence="8 12" id="KW-0067">ATP-binding</keyword>
<evidence type="ECO:0000259" key="15">
    <source>
        <dbReference type="PROSITE" id="PS50011"/>
    </source>
</evidence>
<dbReference type="SMART" id="SM00220">
    <property type="entry name" value="S_TKc"/>
    <property type="match status" value="1"/>
</dbReference>
<dbReference type="GO" id="GO:0030247">
    <property type="term" value="F:polysaccharide binding"/>
    <property type="evidence" value="ECO:0007669"/>
    <property type="project" value="InterPro"/>
</dbReference>
<evidence type="ECO:0000313" key="16">
    <source>
        <dbReference type="EMBL" id="MQM08591.1"/>
    </source>
</evidence>
<dbReference type="Gene3D" id="1.10.510.10">
    <property type="entry name" value="Transferase(Phosphotransferase) domain 1"/>
    <property type="match status" value="1"/>
</dbReference>
<evidence type="ECO:0000256" key="3">
    <source>
        <dbReference type="ARBA" id="ARBA00022679"/>
    </source>
</evidence>
<dbReference type="GO" id="GO:0005524">
    <property type="term" value="F:ATP binding"/>
    <property type="evidence" value="ECO:0007669"/>
    <property type="project" value="UniProtKB-UniRule"/>
</dbReference>
<evidence type="ECO:0000256" key="13">
    <source>
        <dbReference type="SAM" id="MobiDB-lite"/>
    </source>
</evidence>
<dbReference type="InterPro" id="IPR011009">
    <property type="entry name" value="Kinase-like_dom_sf"/>
</dbReference>
<dbReference type="EMBL" id="NMUH01004156">
    <property type="protein sequence ID" value="MQM08591.1"/>
    <property type="molecule type" value="Genomic_DNA"/>
</dbReference>
<proteinExistence type="predicted"/>
<keyword evidence="6 12" id="KW-0547">Nucleotide-binding</keyword>
<dbReference type="PANTHER" id="PTHR27009">
    <property type="entry name" value="RUST RESISTANCE KINASE LR10-RELATED"/>
    <property type="match status" value="1"/>
</dbReference>
<dbReference type="SUPFAM" id="SSF56112">
    <property type="entry name" value="Protein kinase-like (PK-like)"/>
    <property type="match status" value="1"/>
</dbReference>
<evidence type="ECO:0000256" key="1">
    <source>
        <dbReference type="ARBA" id="ARBA00004479"/>
    </source>
</evidence>
<evidence type="ECO:0000256" key="14">
    <source>
        <dbReference type="SAM" id="SignalP"/>
    </source>
</evidence>
<dbReference type="InterPro" id="IPR000719">
    <property type="entry name" value="Prot_kinase_dom"/>
</dbReference>
<feature type="compositionally biased region" description="Pro residues" evidence="13">
    <location>
        <begin position="272"/>
        <end position="284"/>
    </location>
</feature>
<dbReference type="Pfam" id="PF13947">
    <property type="entry name" value="GUB_WAK_bind"/>
    <property type="match status" value="1"/>
</dbReference>
<keyword evidence="7" id="KW-0418">Kinase</keyword>
<dbReference type="OrthoDB" id="4062651at2759"/>
<sequence>MGAMREGYYPPAKSLQALVCFSLVLLLLPLIPSQSYDVYRVCYPVQLSCGKGRIDSVVPPFRTDEQPKHCGRWSYRLFCHKEYPAIEINSVIYWVKEINYQTMSITLVNLDFVGTFCPSKITGANLDVSPFMFNIDVEKATIHYNCSCQMAVDKYFWALPCPANSSASYAYLSVIEPPFRGCNCYGAQVNIAFRRPELGKRRSVDPERFMKLLLGGFTLQWPPAYPESDDWCKACKASGGECADYGMSVGKICSSQGRTYSPMRPAPFSTMRPPPFSTMRPPPAGSDWKERCELKIDRVTRISACVNRKQNSNRIYGSLAPKRYSYSDLEKVTNSFSNTIGKGGFATVFKGKLPDGRSVAVKVLENNSKCNGRVFVNEVVSIACTYHVNIVSLLGYCLEGRVRALIYEFMPNGSLERYIFGDKHDTLGWEKLHSIAVGVARGLEYLHRGCQMSILHFDIKPHNILLDHEFCPKISDFGLAKICRIEENDVLTSNSGGTIGYIAPEVVDPGFGSVSNKSDVYSYGMMVLEMVGGRKNFEPLVEHTSEIYYPHWVYKHMNLDGNLQVCGALTEEEAVASRRMIMVGLWCIQRDPAERPSITQVVAMLEGKMEESHMPSMPFLYNLLGQQRCLRLR</sequence>
<evidence type="ECO:0000256" key="12">
    <source>
        <dbReference type="PROSITE-ProRule" id="PRU10141"/>
    </source>
</evidence>
<name>A0A843WTL0_COLES</name>
<keyword evidence="4" id="KW-0812">Transmembrane</keyword>
<evidence type="ECO:0000256" key="4">
    <source>
        <dbReference type="ARBA" id="ARBA00022692"/>
    </source>
</evidence>
<evidence type="ECO:0000256" key="9">
    <source>
        <dbReference type="ARBA" id="ARBA00022989"/>
    </source>
</evidence>
<feature type="chain" id="PRO_5032314828" description="Protein kinase domain-containing protein" evidence="14">
    <location>
        <begin position="36"/>
        <end position="633"/>
    </location>
</feature>
<reference evidence="16" key="1">
    <citation type="submission" date="2017-07" db="EMBL/GenBank/DDBJ databases">
        <title>Taro Niue Genome Assembly and Annotation.</title>
        <authorList>
            <person name="Atibalentja N."/>
            <person name="Keating K."/>
            <person name="Fields C.J."/>
        </authorList>
    </citation>
    <scope>NUCLEOTIDE SEQUENCE</scope>
    <source>
        <strain evidence="16">Niue_2</strain>
        <tissue evidence="16">Leaf</tissue>
    </source>
</reference>
<organism evidence="16 17">
    <name type="scientific">Colocasia esculenta</name>
    <name type="common">Wild taro</name>
    <name type="synonym">Arum esculentum</name>
    <dbReference type="NCBI Taxonomy" id="4460"/>
    <lineage>
        <taxon>Eukaryota</taxon>
        <taxon>Viridiplantae</taxon>
        <taxon>Streptophyta</taxon>
        <taxon>Embryophyta</taxon>
        <taxon>Tracheophyta</taxon>
        <taxon>Spermatophyta</taxon>
        <taxon>Magnoliopsida</taxon>
        <taxon>Liliopsida</taxon>
        <taxon>Araceae</taxon>
        <taxon>Aroideae</taxon>
        <taxon>Colocasieae</taxon>
        <taxon>Colocasia</taxon>
    </lineage>
</organism>
<evidence type="ECO:0000256" key="2">
    <source>
        <dbReference type="ARBA" id="ARBA00022527"/>
    </source>
</evidence>
<keyword evidence="11" id="KW-0325">Glycoprotein</keyword>
<keyword evidence="9" id="KW-1133">Transmembrane helix</keyword>
<feature type="domain" description="Protein kinase" evidence="15">
    <location>
        <begin position="334"/>
        <end position="620"/>
    </location>
</feature>
<gene>
    <name evidence="16" type="ORF">Taro_041446</name>
</gene>
<evidence type="ECO:0000256" key="10">
    <source>
        <dbReference type="ARBA" id="ARBA00023136"/>
    </source>
</evidence>
<keyword evidence="17" id="KW-1185">Reference proteome</keyword>
<dbReference type="PROSITE" id="PS00108">
    <property type="entry name" value="PROTEIN_KINASE_ST"/>
    <property type="match status" value="1"/>
</dbReference>
<protein>
    <recommendedName>
        <fullName evidence="15">Protein kinase domain-containing protein</fullName>
    </recommendedName>
</protein>
<feature type="signal peptide" evidence="14">
    <location>
        <begin position="1"/>
        <end position="35"/>
    </location>
</feature>
<dbReference type="Gene3D" id="3.30.200.20">
    <property type="entry name" value="Phosphorylase Kinase, domain 1"/>
    <property type="match status" value="1"/>
</dbReference>
<dbReference type="GO" id="GO:0004674">
    <property type="term" value="F:protein serine/threonine kinase activity"/>
    <property type="evidence" value="ECO:0007669"/>
    <property type="project" value="UniProtKB-KW"/>
</dbReference>
<evidence type="ECO:0000256" key="6">
    <source>
        <dbReference type="ARBA" id="ARBA00022741"/>
    </source>
</evidence>
<keyword evidence="3" id="KW-0808">Transferase</keyword>
<feature type="region of interest" description="Disordered" evidence="13">
    <location>
        <begin position="264"/>
        <end position="285"/>
    </location>
</feature>
<evidence type="ECO:0000256" key="5">
    <source>
        <dbReference type="ARBA" id="ARBA00022729"/>
    </source>
</evidence>
<evidence type="ECO:0000256" key="7">
    <source>
        <dbReference type="ARBA" id="ARBA00022777"/>
    </source>
</evidence>
<dbReference type="InterPro" id="IPR017441">
    <property type="entry name" value="Protein_kinase_ATP_BS"/>
</dbReference>
<dbReference type="AlphaFoldDB" id="A0A843WTL0"/>
<comment type="caution">
    <text evidence="16">The sequence shown here is derived from an EMBL/GenBank/DDBJ whole genome shotgun (WGS) entry which is preliminary data.</text>
</comment>
<feature type="binding site" evidence="12">
    <location>
        <position position="362"/>
    </location>
    <ligand>
        <name>ATP</name>
        <dbReference type="ChEBI" id="CHEBI:30616"/>
    </ligand>
</feature>
<dbReference type="InterPro" id="IPR045874">
    <property type="entry name" value="LRK10/LRL21-25-like"/>
</dbReference>
<keyword evidence="2" id="KW-0723">Serine/threonine-protein kinase</keyword>
<accession>A0A843WTL0</accession>
<evidence type="ECO:0000313" key="17">
    <source>
        <dbReference type="Proteomes" id="UP000652761"/>
    </source>
</evidence>
<dbReference type="FunFam" id="1.10.510.10:FF:000590">
    <property type="entry name" value="PR5-like receptor kinase"/>
    <property type="match status" value="1"/>
</dbReference>
<dbReference type="PROSITE" id="PS50011">
    <property type="entry name" value="PROTEIN_KINASE_DOM"/>
    <property type="match status" value="1"/>
</dbReference>
<keyword evidence="5 14" id="KW-0732">Signal</keyword>
<dbReference type="InterPro" id="IPR025287">
    <property type="entry name" value="WAK_GUB"/>
</dbReference>